<feature type="compositionally biased region" description="Polar residues" evidence="1">
    <location>
        <begin position="383"/>
        <end position="392"/>
    </location>
</feature>
<dbReference type="EMBL" id="OV725082">
    <property type="protein sequence ID" value="CAH1406154.1"/>
    <property type="molecule type" value="Genomic_DNA"/>
</dbReference>
<name>A0A9P0HQ27_NEZVI</name>
<evidence type="ECO:0000313" key="3">
    <source>
        <dbReference type="Proteomes" id="UP001152798"/>
    </source>
</evidence>
<dbReference type="AlphaFoldDB" id="A0A9P0HQ27"/>
<proteinExistence type="predicted"/>
<reference evidence="2" key="1">
    <citation type="submission" date="2022-01" db="EMBL/GenBank/DDBJ databases">
        <authorList>
            <person name="King R."/>
        </authorList>
    </citation>
    <scope>NUCLEOTIDE SEQUENCE</scope>
</reference>
<gene>
    <name evidence="2" type="ORF">NEZAVI_LOCUS14159</name>
</gene>
<evidence type="ECO:0000313" key="2">
    <source>
        <dbReference type="EMBL" id="CAH1406154.1"/>
    </source>
</evidence>
<organism evidence="2 3">
    <name type="scientific">Nezara viridula</name>
    <name type="common">Southern green stink bug</name>
    <name type="synonym">Cimex viridulus</name>
    <dbReference type="NCBI Taxonomy" id="85310"/>
    <lineage>
        <taxon>Eukaryota</taxon>
        <taxon>Metazoa</taxon>
        <taxon>Ecdysozoa</taxon>
        <taxon>Arthropoda</taxon>
        <taxon>Hexapoda</taxon>
        <taxon>Insecta</taxon>
        <taxon>Pterygota</taxon>
        <taxon>Neoptera</taxon>
        <taxon>Paraneoptera</taxon>
        <taxon>Hemiptera</taxon>
        <taxon>Heteroptera</taxon>
        <taxon>Panheteroptera</taxon>
        <taxon>Pentatomomorpha</taxon>
        <taxon>Pentatomoidea</taxon>
        <taxon>Pentatomidae</taxon>
        <taxon>Pentatominae</taxon>
        <taxon>Nezara</taxon>
    </lineage>
</organism>
<feature type="compositionally biased region" description="Basic and acidic residues" evidence="1">
    <location>
        <begin position="469"/>
        <end position="501"/>
    </location>
</feature>
<accession>A0A9P0HQ27</accession>
<feature type="region of interest" description="Disordered" evidence="1">
    <location>
        <begin position="356"/>
        <end position="392"/>
    </location>
</feature>
<feature type="compositionally biased region" description="Low complexity" evidence="1">
    <location>
        <begin position="356"/>
        <end position="370"/>
    </location>
</feature>
<dbReference type="OrthoDB" id="6627737at2759"/>
<keyword evidence="3" id="KW-1185">Reference proteome</keyword>
<protein>
    <submittedName>
        <fullName evidence="2">Uncharacterized protein</fullName>
    </submittedName>
</protein>
<evidence type="ECO:0000256" key="1">
    <source>
        <dbReference type="SAM" id="MobiDB-lite"/>
    </source>
</evidence>
<feature type="region of interest" description="Disordered" evidence="1">
    <location>
        <begin position="469"/>
        <end position="554"/>
    </location>
</feature>
<dbReference type="Proteomes" id="UP001152798">
    <property type="component" value="Chromosome 6"/>
</dbReference>
<sequence length="554" mass="62718">MNNRREHRIIVYNNLYKKYLRFMKKTSVQRTRNRLLKSTNSELSKEIIRLKEEIRKSMSINSNLKTEIHDLTIDTRHLMDDNKGLYNTLTTLHKDTKAFEKRISNLLNSSDPEIQSFETQKVNGIKNPKDVHQQLPETNYHRYNFKDFIYIQDLSPIMEENIEVNKKLIKPSDVTRRLGHRAKLTHADKCSENVEVNGSVFDEAAETNTVNCSPSSARVQNFSKEIKNVGKPSMIVEEEIIPNIVGVYCKELLSSPSESNESISMNVDESILSSSLLNHSESRTIPMFKNENDGLSPIPIIEIVPPSDSDNTLNEKEENILNENDESTLNETDQKDFRSTLFVNVFPRRRMINNRSSSSLGSAVEESSGEQNSTNIEKENLSPRVSTNSLKNDPEQSNIITIRSDSFLKNNLTINHENNSGLASEISQQEESIIGKTCSDIRHGVKTVAAGGNARDGSNMEMSLILETKEAQSSKKSTLDTDSKSTLEKRSEIKKLSRTADRNSVNSSKHVTPGRKSSEDSKKALRPKKALNLAESPVKKTHQKRKQKLDKAVK</sequence>
<feature type="compositionally biased region" description="Basic residues" evidence="1">
    <location>
        <begin position="539"/>
        <end position="548"/>
    </location>
</feature>